<comment type="similarity">
    <text evidence="4">Belongs to the NapD family.</text>
</comment>
<dbReference type="InterPro" id="IPR005623">
    <property type="entry name" value="Chaperone_NapD_NO3_reduct"/>
</dbReference>
<comment type="subcellular location">
    <subcellularLocation>
        <location evidence="1 4">Cytoplasm</location>
    </subcellularLocation>
</comment>
<dbReference type="HAMAP" id="MF_02200">
    <property type="entry name" value="NapD"/>
    <property type="match status" value="1"/>
</dbReference>
<dbReference type="STRING" id="415747.SAMN03097708_00750"/>
<evidence type="ECO:0000256" key="3">
    <source>
        <dbReference type="ARBA" id="ARBA00023186"/>
    </source>
</evidence>
<keyword evidence="3 4" id="KW-0143">Chaperone</keyword>
<dbReference type="PANTHER" id="PTHR38603:SF1">
    <property type="entry name" value="CHAPERONE NAPD"/>
    <property type="match status" value="1"/>
</dbReference>
<accession>A0A1G5PSC5</accession>
<gene>
    <name evidence="4" type="primary">napD</name>
    <name evidence="5" type="ORF">SAMN03097708_00750</name>
</gene>
<evidence type="ECO:0000256" key="2">
    <source>
        <dbReference type="ARBA" id="ARBA00022490"/>
    </source>
</evidence>
<evidence type="ECO:0000313" key="5">
    <source>
        <dbReference type="EMBL" id="SCZ52444.1"/>
    </source>
</evidence>
<organism evidence="5 6">
    <name type="scientific">Thiohalomonas denitrificans</name>
    <dbReference type="NCBI Taxonomy" id="415747"/>
    <lineage>
        <taxon>Bacteria</taxon>
        <taxon>Pseudomonadati</taxon>
        <taxon>Pseudomonadota</taxon>
        <taxon>Gammaproteobacteria</taxon>
        <taxon>Thiohalomonadales</taxon>
        <taxon>Thiohalomonadaceae</taxon>
        <taxon>Thiohalomonas</taxon>
    </lineage>
</organism>
<protein>
    <recommendedName>
        <fullName evidence="4">Chaperone NapD</fullName>
    </recommendedName>
    <alternativeName>
        <fullName evidence="4">NapA signal peptide-binding chaperone NapD</fullName>
    </alternativeName>
</protein>
<dbReference type="GO" id="GO:0005737">
    <property type="term" value="C:cytoplasm"/>
    <property type="evidence" value="ECO:0007669"/>
    <property type="project" value="UniProtKB-SubCell"/>
</dbReference>
<proteinExistence type="inferred from homology"/>
<dbReference type="GO" id="GO:0051224">
    <property type="term" value="P:negative regulation of protein transport"/>
    <property type="evidence" value="ECO:0007669"/>
    <property type="project" value="UniProtKB-UniRule"/>
</dbReference>
<dbReference type="AlphaFoldDB" id="A0A1G5PSC5"/>
<evidence type="ECO:0000256" key="1">
    <source>
        <dbReference type="ARBA" id="ARBA00004496"/>
    </source>
</evidence>
<keyword evidence="2 4" id="KW-0963">Cytoplasm</keyword>
<evidence type="ECO:0000256" key="4">
    <source>
        <dbReference type="HAMAP-Rule" id="MF_02200"/>
    </source>
</evidence>
<dbReference type="EMBL" id="FMWD01000002">
    <property type="protein sequence ID" value="SCZ52444.1"/>
    <property type="molecule type" value="Genomic_DNA"/>
</dbReference>
<comment type="function">
    <text evidence="4">Chaperone for NapA, the catalytic subunit of the periplasmic nitrate reductase. It binds directly and specifically to the twin-arginine signal peptide of NapA, preventing premature interaction with the Tat translocase and premature export.</text>
</comment>
<dbReference type="Proteomes" id="UP000199648">
    <property type="component" value="Unassembled WGS sequence"/>
</dbReference>
<reference evidence="5 6" key="1">
    <citation type="submission" date="2016-10" db="EMBL/GenBank/DDBJ databases">
        <authorList>
            <person name="de Groot N.N."/>
        </authorList>
    </citation>
    <scope>NUCLEOTIDE SEQUENCE [LARGE SCALE GENOMIC DNA]</scope>
    <source>
        <strain evidence="5 6">HLD2</strain>
    </source>
</reference>
<evidence type="ECO:0000313" key="6">
    <source>
        <dbReference type="Proteomes" id="UP000199648"/>
    </source>
</evidence>
<dbReference type="GO" id="GO:0005048">
    <property type="term" value="F:signal sequence binding"/>
    <property type="evidence" value="ECO:0007669"/>
    <property type="project" value="UniProtKB-UniRule"/>
</dbReference>
<dbReference type="PANTHER" id="PTHR38603">
    <property type="entry name" value="CHAPERONE NAPD"/>
    <property type="match status" value="1"/>
</dbReference>
<dbReference type="RefSeq" id="WP_175452424.1">
    <property type="nucleotide sequence ID" value="NZ_FMWD01000002.1"/>
</dbReference>
<dbReference type="Gene3D" id="3.30.70.920">
    <property type="match status" value="1"/>
</dbReference>
<name>A0A1G5PSC5_9GAMM</name>
<keyword evidence="6" id="KW-1185">Reference proteome</keyword>
<sequence>MNICGVLVHARPENLEVVSERLLMVDGVEVHGSNEDGRMVVTLEQDDNDRMADALLDFQRLEGVISASMIYHHSEETEAYAEEVTQ</sequence>
<dbReference type="Pfam" id="PF03927">
    <property type="entry name" value="NapD"/>
    <property type="match status" value="1"/>
</dbReference>
<comment type="subunit">
    <text evidence="4">Interacts with the cytoplasmic NapA precursor.</text>
</comment>